<comment type="caution">
    <text evidence="1">The sequence shown here is derived from an EMBL/GenBank/DDBJ whole genome shotgun (WGS) entry which is preliminary data.</text>
</comment>
<dbReference type="Pfam" id="PF13646">
    <property type="entry name" value="HEAT_2"/>
    <property type="match status" value="2"/>
</dbReference>
<gene>
    <name evidence="1" type="ORF">X805_34450</name>
</gene>
<accession>A0A059KI96</accession>
<dbReference type="STRING" id="34103.SAMN05421778_106124"/>
<dbReference type="RefSeq" id="WP_037484615.1">
    <property type="nucleotide sequence ID" value="NZ_AZRA01000104.1"/>
</dbReference>
<sequence>MGLRKSNTPDPLREVVDRDFPRHVDGLVAQLRGGDAEQRRWAVRDLSGHPQAAAALGAQLLVERDAAVREALFLALGTMASDEAVSALLPLLRSEDARLRNGAIEVLSGLPKVVGPRISALLLDADVDVRIFTVNLLGELRHEQVTQWLQQVLLSDREVNVVAAAIEVMAETGQPEHIDALRETRRRFADDPFIGFAADVAIERIRAS</sequence>
<dbReference type="EMBL" id="AZRA01000104">
    <property type="protein sequence ID" value="KDB50939.1"/>
    <property type="molecule type" value="Genomic_DNA"/>
</dbReference>
<name>A0A059KI96_9BURK</name>
<dbReference type="InterPro" id="IPR016024">
    <property type="entry name" value="ARM-type_fold"/>
</dbReference>
<dbReference type="GO" id="GO:0016829">
    <property type="term" value="F:lyase activity"/>
    <property type="evidence" value="ECO:0007669"/>
    <property type="project" value="UniProtKB-KW"/>
</dbReference>
<keyword evidence="1" id="KW-0456">Lyase</keyword>
<evidence type="ECO:0000313" key="1">
    <source>
        <dbReference type="EMBL" id="KDB50939.1"/>
    </source>
</evidence>
<dbReference type="InterPro" id="IPR011989">
    <property type="entry name" value="ARM-like"/>
</dbReference>
<reference evidence="1 2" key="1">
    <citation type="journal article" date="2014" name="FEMS Microbiol. Ecol.">
        <title>Sphaerotilus natans encrusted with nanoball-shaped Fe(III) oxide minerals formed by nitrate-reducing mixotrophic Fe(II) oxidation.</title>
        <authorList>
            <person name="Park S."/>
            <person name="Kim D.H."/>
            <person name="Lee J.H."/>
            <person name="Hur H.G."/>
        </authorList>
    </citation>
    <scope>NUCLEOTIDE SEQUENCE [LARGE SCALE GENOMIC DNA]</scope>
    <source>
        <strain evidence="1 2">DSM 6575</strain>
    </source>
</reference>
<evidence type="ECO:0000313" key="2">
    <source>
        <dbReference type="Proteomes" id="UP000026714"/>
    </source>
</evidence>
<keyword evidence="2" id="KW-1185">Reference proteome</keyword>
<protein>
    <submittedName>
        <fullName evidence="1">PBS lyase HEAT domain-containing protein repeat-containing protein</fullName>
    </submittedName>
</protein>
<dbReference type="Proteomes" id="UP000026714">
    <property type="component" value="Unassembled WGS sequence"/>
</dbReference>
<organism evidence="1 2">
    <name type="scientific">Sphaerotilus natans subsp. natans DSM 6575</name>
    <dbReference type="NCBI Taxonomy" id="1286631"/>
    <lineage>
        <taxon>Bacteria</taxon>
        <taxon>Pseudomonadati</taxon>
        <taxon>Pseudomonadota</taxon>
        <taxon>Betaproteobacteria</taxon>
        <taxon>Burkholderiales</taxon>
        <taxon>Sphaerotilaceae</taxon>
        <taxon>Sphaerotilus</taxon>
    </lineage>
</organism>
<dbReference type="AlphaFoldDB" id="A0A059KI96"/>
<dbReference type="Gene3D" id="1.25.10.10">
    <property type="entry name" value="Leucine-rich Repeat Variant"/>
    <property type="match status" value="1"/>
</dbReference>
<dbReference type="SUPFAM" id="SSF48371">
    <property type="entry name" value="ARM repeat"/>
    <property type="match status" value="1"/>
</dbReference>
<proteinExistence type="predicted"/>
<dbReference type="eggNOG" id="COG1413">
    <property type="taxonomic scope" value="Bacteria"/>
</dbReference>